<dbReference type="EMBL" id="GFAC01000158">
    <property type="protein sequence ID" value="JAT99030.1"/>
    <property type="molecule type" value="mRNA"/>
</dbReference>
<sequence length="352" mass="39826">HSVSCPKCSATVVHSDVCAHLRSNCLVSVAPLTSAYEAQPSFKDETAIFSSCSRALEEQPCEMRAYLERLPVHRGSPDDRFNEISHSINALKEALRQEWTVLNESLRGLPGLIRNSEESFAKCVSQVVASNEHVKDCLIASNDQTVHLASSINTIRDTLKKELVNPTKRNTESLAQIAFAMRTSTAESKERSEKALQGMKELLWMTALRMDHCVFFVQGVQALKETALKEGFVHYIHEKIYLRGYSISLGVKFKKLDASVTLHILYQLHKSELDASVTWPFGYKIKLSFVHPVSEATCEMVVMPAPFENLDRPTRSSNNIGWFSGVFFKLEDLNRDGYVRHDRIHVKWQLLL</sequence>
<keyword evidence="2" id="KW-0675">Receptor</keyword>
<feature type="non-terminal residue" evidence="2">
    <location>
        <position position="1"/>
    </location>
</feature>
<reference evidence="2" key="1">
    <citation type="journal article" date="2017" name="Front. Cell. Infect. Microbiol.">
        <title>The Distinct Transcriptional Response of the Midgut of Amblyomma sculptum and Amblyomma aureolatum Ticks to Rickettsia rickettsii Correlates to Their Differences in Susceptibility to Infection.</title>
        <authorList>
            <person name="Martins L.A."/>
            <person name="Galletti M.F.B.M."/>
            <person name="Ribeiro J.M."/>
            <person name="Fujita A."/>
            <person name="Costa F.B."/>
            <person name="Labruna M.B."/>
            <person name="Daffre S."/>
            <person name="Fogaca A.C."/>
        </authorList>
    </citation>
    <scope>NUCLEOTIDE SEQUENCE</scope>
</reference>
<evidence type="ECO:0000259" key="1">
    <source>
        <dbReference type="Pfam" id="PF21355"/>
    </source>
</evidence>
<proteinExistence type="evidence at transcript level"/>
<feature type="domain" description="TRAF1-6 MATH" evidence="1">
    <location>
        <begin position="244"/>
        <end position="347"/>
    </location>
</feature>
<dbReference type="InterPro" id="IPR008974">
    <property type="entry name" value="TRAF-like"/>
</dbReference>
<dbReference type="AlphaFoldDB" id="A0A1E1XI65"/>
<protein>
    <submittedName>
        <fullName evidence="2">Putative tumor necrosis factor receptor-associated factor</fullName>
    </submittedName>
</protein>
<dbReference type="Pfam" id="PF21355">
    <property type="entry name" value="TRAF-mep_MATH"/>
    <property type="match status" value="1"/>
</dbReference>
<dbReference type="SUPFAM" id="SSF49599">
    <property type="entry name" value="TRAF domain-like"/>
    <property type="match status" value="1"/>
</dbReference>
<accession>A0A1E1XI65</accession>
<evidence type="ECO:0000313" key="2">
    <source>
        <dbReference type="EMBL" id="JAT99030.1"/>
    </source>
</evidence>
<name>A0A1E1XI65_9ACAR</name>
<dbReference type="InterPro" id="IPR049342">
    <property type="entry name" value="TRAF1-6_MATH_dom"/>
</dbReference>
<organism evidence="2">
    <name type="scientific">Amblyomma aureolatum</name>
    <dbReference type="NCBI Taxonomy" id="187763"/>
    <lineage>
        <taxon>Eukaryota</taxon>
        <taxon>Metazoa</taxon>
        <taxon>Ecdysozoa</taxon>
        <taxon>Arthropoda</taxon>
        <taxon>Chelicerata</taxon>
        <taxon>Arachnida</taxon>
        <taxon>Acari</taxon>
        <taxon>Parasitiformes</taxon>
        <taxon>Ixodida</taxon>
        <taxon>Ixodoidea</taxon>
        <taxon>Ixodidae</taxon>
        <taxon>Amblyomminae</taxon>
        <taxon>Amblyomma</taxon>
    </lineage>
</organism>
<dbReference type="Gene3D" id="2.60.210.10">
    <property type="entry name" value="Apoptosis, Tumor Necrosis Factor Receptor Associated Protein 2, Chain A"/>
    <property type="match status" value="1"/>
</dbReference>